<evidence type="ECO:0000313" key="4">
    <source>
        <dbReference type="EMBL" id="OZC01851.1"/>
    </source>
</evidence>
<sequence>MTATYYGHSAVQIDTGETTLLFDPFITGNPHTEGVVAADDLSPDALLLTHAHFDHYGDTESILKRTGATLVCQFEIMVYVQKQIGHKAVQPMNTGGTASLGWGRVTNTYARHSSSFEDGTYGGLAGGFVVETGDKTIYHAGDTAIFSEMAEIGERFDIDLAFLPVGDVLTMGVDDAVKAAQMLKPKMTVPLHWGTLPFLTGDPDDFVRKMMSAGLEARKLSPGETLEF</sequence>
<keyword evidence="5" id="KW-1185">Reference proteome</keyword>
<dbReference type="HAMAP" id="MF_00457">
    <property type="entry name" value="UPF0173"/>
    <property type="match status" value="1"/>
</dbReference>
<dbReference type="PANTHER" id="PTHR43546:SF3">
    <property type="entry name" value="UPF0173 METAL-DEPENDENT HYDROLASE MJ1163"/>
    <property type="match status" value="1"/>
</dbReference>
<proteinExistence type="inferred from homology"/>
<comment type="caution">
    <text evidence="4">The sequence shown here is derived from an EMBL/GenBank/DDBJ whole genome shotgun (WGS) entry which is preliminary data.</text>
</comment>
<dbReference type="SUPFAM" id="SSF56281">
    <property type="entry name" value="Metallo-hydrolase/oxidoreductase"/>
    <property type="match status" value="1"/>
</dbReference>
<dbReference type="EMBL" id="MQWB01000001">
    <property type="protein sequence ID" value="OZC01851.1"/>
    <property type="molecule type" value="Genomic_DNA"/>
</dbReference>
<dbReference type="GO" id="GO:0016787">
    <property type="term" value="F:hydrolase activity"/>
    <property type="evidence" value="ECO:0007669"/>
    <property type="project" value="UniProtKB-UniRule"/>
</dbReference>
<dbReference type="InterPro" id="IPR001279">
    <property type="entry name" value="Metallo-B-lactamas"/>
</dbReference>
<reference evidence="4 5" key="1">
    <citation type="submission" date="2016-11" db="EMBL/GenBank/DDBJ databases">
        <title>Study of marine rhodopsin-containing bacteria.</title>
        <authorList>
            <person name="Yoshizawa S."/>
            <person name="Kumagai Y."/>
            <person name="Kogure K."/>
        </authorList>
    </citation>
    <scope>NUCLEOTIDE SEQUENCE [LARGE SCALE GENOMIC DNA]</scope>
    <source>
        <strain evidence="4 5">SG-29</strain>
    </source>
</reference>
<dbReference type="NCBIfam" id="NF001911">
    <property type="entry name" value="PRK00685.1"/>
    <property type="match status" value="1"/>
</dbReference>
<evidence type="ECO:0000259" key="3">
    <source>
        <dbReference type="SMART" id="SM00849"/>
    </source>
</evidence>
<dbReference type="InParanoid" id="A0A259TVV8"/>
<evidence type="ECO:0000256" key="1">
    <source>
        <dbReference type="ARBA" id="ARBA00022801"/>
    </source>
</evidence>
<gene>
    <name evidence="4" type="ORF">BSZ36_01910</name>
</gene>
<evidence type="ECO:0000313" key="5">
    <source>
        <dbReference type="Proteomes" id="UP000216446"/>
    </source>
</evidence>
<organism evidence="4 5">
    <name type="scientific">Rubricoccus marinus</name>
    <dbReference type="NCBI Taxonomy" id="716817"/>
    <lineage>
        <taxon>Bacteria</taxon>
        <taxon>Pseudomonadati</taxon>
        <taxon>Rhodothermota</taxon>
        <taxon>Rhodothermia</taxon>
        <taxon>Rhodothermales</taxon>
        <taxon>Rubricoccaceae</taxon>
        <taxon>Rubricoccus</taxon>
    </lineage>
</organism>
<dbReference type="Gene3D" id="3.60.15.10">
    <property type="entry name" value="Ribonuclease Z/Hydroxyacylglutathione hydrolase-like"/>
    <property type="match status" value="1"/>
</dbReference>
<dbReference type="PANTHER" id="PTHR43546">
    <property type="entry name" value="UPF0173 METAL-DEPENDENT HYDROLASE MJ1163-RELATED"/>
    <property type="match status" value="1"/>
</dbReference>
<dbReference type="InterPro" id="IPR022877">
    <property type="entry name" value="UPF0173"/>
</dbReference>
<protein>
    <recommendedName>
        <fullName evidence="2">UPF0173 metal-dependent hydrolase BSZ36_01910</fullName>
    </recommendedName>
</protein>
<evidence type="ECO:0000256" key="2">
    <source>
        <dbReference type="HAMAP-Rule" id="MF_00457"/>
    </source>
</evidence>
<dbReference type="SMART" id="SM00849">
    <property type="entry name" value="Lactamase_B"/>
    <property type="match status" value="1"/>
</dbReference>
<dbReference type="InterPro" id="IPR050114">
    <property type="entry name" value="UPF0173_UPF0282_UlaG_hydrolase"/>
</dbReference>
<dbReference type="Proteomes" id="UP000216446">
    <property type="component" value="Unassembled WGS sequence"/>
</dbReference>
<dbReference type="Pfam" id="PF12706">
    <property type="entry name" value="Lactamase_B_2"/>
    <property type="match status" value="1"/>
</dbReference>
<comment type="similarity">
    <text evidence="2">Belongs to the UPF0173 family.</text>
</comment>
<dbReference type="OrthoDB" id="9789133at2"/>
<feature type="domain" description="Metallo-beta-lactamase" evidence="3">
    <location>
        <begin position="7"/>
        <end position="192"/>
    </location>
</feature>
<accession>A0A259TVV8</accession>
<name>A0A259TVV8_9BACT</name>
<dbReference type="AlphaFoldDB" id="A0A259TVV8"/>
<dbReference type="InterPro" id="IPR036866">
    <property type="entry name" value="RibonucZ/Hydroxyglut_hydro"/>
</dbReference>
<keyword evidence="1 2" id="KW-0378">Hydrolase</keyword>
<dbReference type="RefSeq" id="WP_094545470.1">
    <property type="nucleotide sequence ID" value="NZ_MQWB01000001.1"/>
</dbReference>